<accession>A0A4D6H810</accession>
<dbReference type="EMBL" id="CP031310">
    <property type="protein sequence ID" value="QCC49755.1"/>
    <property type="molecule type" value="Genomic_DNA"/>
</dbReference>
<proteinExistence type="predicted"/>
<dbReference type="InterPro" id="IPR036922">
    <property type="entry name" value="Rieske_2Fe-2S_sf"/>
</dbReference>
<keyword evidence="2" id="KW-1185">Reference proteome</keyword>
<sequence length="289" mass="31352">MPLDEDKYPSESGRRRFVKGVVGSAALGTVATGTAATVEMATSAAGAGGGITPFIAIENTDGPAPRGMPMVPIEIKNGNEIHGTWPEVETVERQGREIQVAQMDMGGITYSSTWYQYCGVQTYEGIVPDADQDNAFRSSSGTYDWQDEVEDGSVLTLDMFDDYEEWGNGIGRAGLGKPAVANWRSEGDVETIPVQVLRSPEVSKMVNGEGRYSSLSGTVRSFLEEATSDDVMAWLNKCTHFCCVPGFKAYDGSAKFGGSDRVYCQCHQSIYNPFNPIETTYTALPRPDE</sequence>
<dbReference type="KEGG" id="hsn:DV733_00275"/>
<gene>
    <name evidence="1" type="ORF">DV733_00275</name>
</gene>
<dbReference type="OrthoDB" id="5623at2157"/>
<dbReference type="GO" id="GO:0051537">
    <property type="term" value="F:2 iron, 2 sulfur cluster binding"/>
    <property type="evidence" value="ECO:0007669"/>
    <property type="project" value="InterPro"/>
</dbReference>
<dbReference type="InterPro" id="IPR014349">
    <property type="entry name" value="Rieske_Fe-S_prot"/>
</dbReference>
<dbReference type="SUPFAM" id="SSF50022">
    <property type="entry name" value="ISP domain"/>
    <property type="match status" value="1"/>
</dbReference>
<organism evidence="1 2">
    <name type="scientific">Halapricum salinum</name>
    <dbReference type="NCBI Taxonomy" id="1457250"/>
    <lineage>
        <taxon>Archaea</taxon>
        <taxon>Methanobacteriati</taxon>
        <taxon>Methanobacteriota</taxon>
        <taxon>Stenosarchaea group</taxon>
        <taxon>Halobacteria</taxon>
        <taxon>Halobacteriales</taxon>
        <taxon>Haloarculaceae</taxon>
        <taxon>Halapricum</taxon>
    </lineage>
</organism>
<protein>
    <submittedName>
        <fullName evidence="1">Ubiquinol-cytochrome c reductase iron-sulfur subunit</fullName>
    </submittedName>
</protein>
<dbReference type="STRING" id="1457250.GCA_000755225_02345"/>
<evidence type="ECO:0000313" key="1">
    <source>
        <dbReference type="EMBL" id="QCC49755.1"/>
    </source>
</evidence>
<name>A0A4D6H810_9EURY</name>
<dbReference type="PANTHER" id="PTHR10134">
    <property type="entry name" value="CYTOCHROME B-C1 COMPLEX SUBUNIT RIESKE, MITOCHONDRIAL"/>
    <property type="match status" value="1"/>
</dbReference>
<reference evidence="1 2" key="1">
    <citation type="journal article" date="2019" name="Nat. Commun.">
        <title>A new type of DNA phosphorothioation-based antiviral system in archaea.</title>
        <authorList>
            <person name="Xiong L."/>
            <person name="Liu S."/>
            <person name="Chen S."/>
            <person name="Xiao Y."/>
            <person name="Zhu B."/>
            <person name="Gao Y."/>
            <person name="Zhang Y."/>
            <person name="Chen B."/>
            <person name="Luo J."/>
            <person name="Deng Z."/>
            <person name="Chen X."/>
            <person name="Wang L."/>
            <person name="Chen S."/>
        </authorList>
    </citation>
    <scope>NUCLEOTIDE SEQUENCE [LARGE SCALE GENOMIC DNA]</scope>
    <source>
        <strain evidence="1 2">CBA1105</strain>
    </source>
</reference>
<evidence type="ECO:0000313" key="2">
    <source>
        <dbReference type="Proteomes" id="UP000296706"/>
    </source>
</evidence>
<dbReference type="AlphaFoldDB" id="A0A4D6H810"/>
<dbReference type="Proteomes" id="UP000296706">
    <property type="component" value="Chromosome"/>
</dbReference>
<dbReference type="GeneID" id="39846259"/>
<dbReference type="Gene3D" id="2.102.10.10">
    <property type="entry name" value="Rieske [2Fe-2S] iron-sulphur domain"/>
    <property type="match status" value="1"/>
</dbReference>
<dbReference type="RefSeq" id="WP_049993201.1">
    <property type="nucleotide sequence ID" value="NZ_CP031310.1"/>
</dbReference>